<keyword evidence="9" id="KW-0449">Lipoprotein</keyword>
<keyword evidence="11" id="KW-0282">Flagellum</keyword>
<dbReference type="PANTHER" id="PTHR34933">
    <property type="entry name" value="FLAGELLAR L-RING PROTEIN"/>
    <property type="match status" value="1"/>
</dbReference>
<evidence type="ECO:0000256" key="4">
    <source>
        <dbReference type="ARBA" id="ARBA00011439"/>
    </source>
</evidence>
<keyword evidence="11" id="KW-0969">Cilium</keyword>
<dbReference type="PANTHER" id="PTHR34933:SF3">
    <property type="entry name" value="FLAGELLAR L-RING PROTEIN"/>
    <property type="match status" value="1"/>
</dbReference>
<name>A0A368XI08_9BURK</name>
<sequence length="230" mass="24088">MARTLSLRPWLLALAALALAGCETLQQTPKVEFPDAATQRPVAIAPHAAPVATGGLYSQVRYRPFFEDRRPRLVGDTLTVQIVENLNASQTSTASVDKSGSVSSGISAFPFLSAGRLGKLNVGAESENSFAGSGGTAAANTFSGTITTTVVDVLPNGHLAVLGEKQIGVNQNVDVLRFSGTVDPRAVLPGSIVPSTAVANVRVESRGRGQQQEAMAIGWLARFFLSVLPF</sequence>
<evidence type="ECO:0000256" key="3">
    <source>
        <dbReference type="ARBA" id="ARBA00006929"/>
    </source>
</evidence>
<dbReference type="GO" id="GO:0009427">
    <property type="term" value="C:bacterial-type flagellum basal body, distal rod, L ring"/>
    <property type="evidence" value="ECO:0007669"/>
    <property type="project" value="InterPro"/>
</dbReference>
<evidence type="ECO:0000313" key="11">
    <source>
        <dbReference type="EMBL" id="RCW67583.1"/>
    </source>
</evidence>
<dbReference type="Proteomes" id="UP000252884">
    <property type="component" value="Unassembled WGS sequence"/>
</dbReference>
<evidence type="ECO:0000256" key="8">
    <source>
        <dbReference type="ARBA" id="ARBA00023237"/>
    </source>
</evidence>
<dbReference type="AlphaFoldDB" id="A0A368XI08"/>
<dbReference type="GO" id="GO:0071973">
    <property type="term" value="P:bacterial-type flagellum-dependent cell motility"/>
    <property type="evidence" value="ECO:0007669"/>
    <property type="project" value="InterPro"/>
</dbReference>
<dbReference type="EMBL" id="QPJK01000009">
    <property type="protein sequence ID" value="RCW67583.1"/>
    <property type="molecule type" value="Genomic_DNA"/>
</dbReference>
<evidence type="ECO:0000256" key="1">
    <source>
        <dbReference type="ARBA" id="ARBA00002591"/>
    </source>
</evidence>
<evidence type="ECO:0000256" key="6">
    <source>
        <dbReference type="ARBA" id="ARBA00023136"/>
    </source>
</evidence>
<keyword evidence="8 9" id="KW-0998">Cell outer membrane</keyword>
<evidence type="ECO:0000256" key="5">
    <source>
        <dbReference type="ARBA" id="ARBA00022729"/>
    </source>
</evidence>
<feature type="signal peptide" evidence="10">
    <location>
        <begin position="1"/>
        <end position="20"/>
    </location>
</feature>
<dbReference type="GO" id="GO:0003774">
    <property type="term" value="F:cytoskeletal motor activity"/>
    <property type="evidence" value="ECO:0007669"/>
    <property type="project" value="InterPro"/>
</dbReference>
<comment type="caution">
    <text evidence="11">The sequence shown here is derived from an EMBL/GenBank/DDBJ whole genome shotgun (WGS) entry which is preliminary data.</text>
</comment>
<accession>A0A368XI08</accession>
<comment type="function">
    <text evidence="1 9">Assembles around the rod to form the L-ring and probably protects the motor/basal body from shearing forces during rotation.</text>
</comment>
<evidence type="ECO:0000313" key="12">
    <source>
        <dbReference type="Proteomes" id="UP000252884"/>
    </source>
</evidence>
<proteinExistence type="inferred from homology"/>
<dbReference type="PROSITE" id="PS51257">
    <property type="entry name" value="PROKAR_LIPOPROTEIN"/>
    <property type="match status" value="1"/>
</dbReference>
<dbReference type="Pfam" id="PF02107">
    <property type="entry name" value="FlgH"/>
    <property type="match status" value="1"/>
</dbReference>
<organism evidence="11 12">
    <name type="scientific">Pseudorhodoferax soli</name>
    <dbReference type="NCBI Taxonomy" id="545864"/>
    <lineage>
        <taxon>Bacteria</taxon>
        <taxon>Pseudomonadati</taxon>
        <taxon>Pseudomonadota</taxon>
        <taxon>Betaproteobacteria</taxon>
        <taxon>Burkholderiales</taxon>
        <taxon>Comamonadaceae</taxon>
    </lineage>
</organism>
<keyword evidence="7 9" id="KW-0975">Bacterial flagellum</keyword>
<dbReference type="PRINTS" id="PR01008">
    <property type="entry name" value="FLGLRINGFLGH"/>
</dbReference>
<keyword evidence="6 9" id="KW-0472">Membrane</keyword>
<evidence type="ECO:0000256" key="9">
    <source>
        <dbReference type="HAMAP-Rule" id="MF_00415"/>
    </source>
</evidence>
<dbReference type="OrthoDB" id="9789463at2"/>
<dbReference type="HAMAP" id="MF_00415">
    <property type="entry name" value="FlgH"/>
    <property type="match status" value="1"/>
</dbReference>
<keyword evidence="12" id="KW-1185">Reference proteome</keyword>
<dbReference type="GO" id="GO:0009279">
    <property type="term" value="C:cell outer membrane"/>
    <property type="evidence" value="ECO:0007669"/>
    <property type="project" value="UniProtKB-SubCell"/>
</dbReference>
<dbReference type="RefSeq" id="WP_114471077.1">
    <property type="nucleotide sequence ID" value="NZ_QPJK01000009.1"/>
</dbReference>
<protein>
    <recommendedName>
        <fullName evidence="9">Flagellar L-ring protein</fullName>
    </recommendedName>
    <alternativeName>
        <fullName evidence="9">Basal body L-ring protein</fullName>
    </alternativeName>
</protein>
<feature type="chain" id="PRO_5016801675" description="Flagellar L-ring protein" evidence="10">
    <location>
        <begin position="21"/>
        <end position="230"/>
    </location>
</feature>
<dbReference type="InterPro" id="IPR000527">
    <property type="entry name" value="Flag_Lring"/>
</dbReference>
<evidence type="ECO:0000256" key="7">
    <source>
        <dbReference type="ARBA" id="ARBA00023143"/>
    </source>
</evidence>
<evidence type="ECO:0000256" key="2">
    <source>
        <dbReference type="ARBA" id="ARBA00004370"/>
    </source>
</evidence>
<gene>
    <name evidence="9" type="primary">flgH</name>
    <name evidence="11" type="ORF">DES41_109306</name>
</gene>
<comment type="subcellular location">
    <subcellularLocation>
        <location evidence="9">Cell outer membrane</location>
        <topology evidence="9">Lipid-anchor</topology>
    </subcellularLocation>
    <subcellularLocation>
        <location evidence="9">Bacterial flagellum basal body</location>
    </subcellularLocation>
    <subcellularLocation>
        <location evidence="2">Membrane</location>
    </subcellularLocation>
</comment>
<evidence type="ECO:0000256" key="10">
    <source>
        <dbReference type="SAM" id="SignalP"/>
    </source>
</evidence>
<comment type="similarity">
    <text evidence="3 9">Belongs to the FlgH family.</text>
</comment>
<keyword evidence="11" id="KW-0966">Cell projection</keyword>
<reference evidence="11 12" key="1">
    <citation type="submission" date="2018-07" db="EMBL/GenBank/DDBJ databases">
        <title>Genomic Encyclopedia of Type Strains, Phase IV (KMG-IV): sequencing the most valuable type-strain genomes for metagenomic binning, comparative biology and taxonomic classification.</title>
        <authorList>
            <person name="Goeker M."/>
        </authorList>
    </citation>
    <scope>NUCLEOTIDE SEQUENCE [LARGE SCALE GENOMIC DNA]</scope>
    <source>
        <strain evidence="11 12">DSM 21634</strain>
    </source>
</reference>
<keyword evidence="5 9" id="KW-0732">Signal</keyword>
<comment type="subunit">
    <text evidence="4 9">The basal body constitutes a major portion of the flagellar organelle and consists of four rings (L,P,S, and M) mounted on a central rod.</text>
</comment>